<sequence>MIRRQNYLPKILQIIQEKKKALIQQQQSLQIPEQNLNQYSKMSYMNIKNEFNTLKYFT</sequence>
<name>A0A8S1LNS7_9CILI</name>
<evidence type="ECO:0000313" key="2">
    <source>
        <dbReference type="Proteomes" id="UP000692954"/>
    </source>
</evidence>
<organism evidence="1 2">
    <name type="scientific">Paramecium sonneborni</name>
    <dbReference type="NCBI Taxonomy" id="65129"/>
    <lineage>
        <taxon>Eukaryota</taxon>
        <taxon>Sar</taxon>
        <taxon>Alveolata</taxon>
        <taxon>Ciliophora</taxon>
        <taxon>Intramacronucleata</taxon>
        <taxon>Oligohymenophorea</taxon>
        <taxon>Peniculida</taxon>
        <taxon>Parameciidae</taxon>
        <taxon>Paramecium</taxon>
    </lineage>
</organism>
<dbReference type="AlphaFoldDB" id="A0A8S1LNS7"/>
<dbReference type="EMBL" id="CAJJDN010000019">
    <property type="protein sequence ID" value="CAD8064354.1"/>
    <property type="molecule type" value="Genomic_DNA"/>
</dbReference>
<keyword evidence="2" id="KW-1185">Reference proteome</keyword>
<gene>
    <name evidence="1" type="ORF">PSON_ATCC_30995.1.T0190073</name>
</gene>
<reference evidence="1" key="1">
    <citation type="submission" date="2021-01" db="EMBL/GenBank/DDBJ databases">
        <authorList>
            <consortium name="Genoscope - CEA"/>
            <person name="William W."/>
        </authorList>
    </citation>
    <scope>NUCLEOTIDE SEQUENCE</scope>
</reference>
<proteinExistence type="predicted"/>
<dbReference type="Proteomes" id="UP000692954">
    <property type="component" value="Unassembled WGS sequence"/>
</dbReference>
<evidence type="ECO:0000313" key="1">
    <source>
        <dbReference type="EMBL" id="CAD8064354.1"/>
    </source>
</evidence>
<protein>
    <submittedName>
        <fullName evidence="1">Uncharacterized protein</fullName>
    </submittedName>
</protein>
<accession>A0A8S1LNS7</accession>
<comment type="caution">
    <text evidence="1">The sequence shown here is derived from an EMBL/GenBank/DDBJ whole genome shotgun (WGS) entry which is preliminary data.</text>
</comment>